<dbReference type="PROSITE" id="PS51144">
    <property type="entry name" value="ALPHA_CA_2"/>
    <property type="match status" value="1"/>
</dbReference>
<dbReference type="CDD" id="cd00326">
    <property type="entry name" value="alpha_CA"/>
    <property type="match status" value="1"/>
</dbReference>
<dbReference type="GO" id="GO:0005737">
    <property type="term" value="C:cytoplasm"/>
    <property type="evidence" value="ECO:0007669"/>
    <property type="project" value="TreeGrafter"/>
</dbReference>
<comment type="catalytic activity">
    <reaction evidence="4">
        <text>hydrogencarbonate + H(+) = CO2 + H2O</text>
        <dbReference type="Rhea" id="RHEA:10748"/>
        <dbReference type="ChEBI" id="CHEBI:15377"/>
        <dbReference type="ChEBI" id="CHEBI:15378"/>
        <dbReference type="ChEBI" id="CHEBI:16526"/>
        <dbReference type="ChEBI" id="CHEBI:17544"/>
        <dbReference type="EC" id="4.2.1.1"/>
    </reaction>
</comment>
<evidence type="ECO:0000259" key="5">
    <source>
        <dbReference type="PROSITE" id="PS51144"/>
    </source>
</evidence>
<feature type="domain" description="Alpha-carbonic anhydrase" evidence="5">
    <location>
        <begin position="39"/>
        <end position="285"/>
    </location>
</feature>
<comment type="cofactor">
    <cofactor evidence="4">
        <name>Zn(2+)</name>
        <dbReference type="ChEBI" id="CHEBI:29105"/>
    </cofactor>
</comment>
<name>A0A0D6MBJ6_9BILA</name>
<dbReference type="InterPro" id="IPR001148">
    <property type="entry name" value="CA_dom"/>
</dbReference>
<evidence type="ECO:0000313" key="7">
    <source>
        <dbReference type="Proteomes" id="UP000054495"/>
    </source>
</evidence>
<dbReference type="Gene3D" id="3.10.200.10">
    <property type="entry name" value="Alpha carbonic anhydrase"/>
    <property type="match status" value="1"/>
</dbReference>
<evidence type="ECO:0000256" key="2">
    <source>
        <dbReference type="ARBA" id="ARBA00022723"/>
    </source>
</evidence>
<dbReference type="GO" id="GO:0004089">
    <property type="term" value="F:carbonate dehydratase activity"/>
    <property type="evidence" value="ECO:0007669"/>
    <property type="project" value="UniProtKB-UniRule"/>
</dbReference>
<protein>
    <recommendedName>
        <fullName evidence="4">Carbonic anhydrase</fullName>
        <ecNumber evidence="4">4.2.1.1</ecNumber>
    </recommendedName>
</protein>
<comment type="function">
    <text evidence="4">Reversible hydration of carbon dioxide.</text>
</comment>
<dbReference type="PANTHER" id="PTHR18952:SF250">
    <property type="entry name" value="CARBONIC ANHYDRASE 5-RELATED"/>
    <property type="match status" value="1"/>
</dbReference>
<gene>
    <name evidence="6" type="ORF">ANCCEY_00508</name>
</gene>
<dbReference type="PROSITE" id="PS00162">
    <property type="entry name" value="ALPHA_CA_1"/>
    <property type="match status" value="1"/>
</dbReference>
<evidence type="ECO:0000256" key="3">
    <source>
        <dbReference type="ARBA" id="ARBA00022833"/>
    </source>
</evidence>
<dbReference type="EMBL" id="KE124780">
    <property type="protein sequence ID" value="EPB80411.1"/>
    <property type="molecule type" value="Genomic_DNA"/>
</dbReference>
<keyword evidence="3 4" id="KW-0862">Zinc</keyword>
<dbReference type="PANTHER" id="PTHR18952">
    <property type="entry name" value="CARBONIC ANHYDRASE"/>
    <property type="match status" value="1"/>
</dbReference>
<dbReference type="InterPro" id="IPR023561">
    <property type="entry name" value="Carbonic_anhydrase_a-class"/>
</dbReference>
<keyword evidence="4" id="KW-0456">Lyase</keyword>
<dbReference type="Pfam" id="PF00194">
    <property type="entry name" value="Carb_anhydrase"/>
    <property type="match status" value="1"/>
</dbReference>
<keyword evidence="7" id="KW-1185">Reference proteome</keyword>
<accession>A0A0D6MBJ6</accession>
<sequence length="341" mass="39311">MSSLKDSSIPHTRSQKPVQSVPAYSWDVNPIWTRADEGGHWGYGDNNGYNWPKLCVVGLRQSPIDIRVHDVNYVLLDRMEFVHYDHIGPANISNNGHTIEADGFETWGEKQPYIQGGGLKYRYRLVRVHFHWAQYDHFGSEHKIGGLHYPAELHLVHVRHDLTLSEAVRKIDGIAVVGVFLMIEDNGSSTAAFSSVIENIIFPVRGFRTQPLLPKHTEAFYRYEGSLTTPECYEAVIWTLLAEPITINGTQIEQLRQVQFQNGDQYRHNYRSTKPLNERRILYRPSSFNKKLLCGGLQTTSIFAALLINQDVLEPRREMWSYLVAQIEMHIRVRLESKRIQ</sequence>
<dbReference type="SUPFAM" id="SSF51069">
    <property type="entry name" value="Carbonic anhydrase"/>
    <property type="match status" value="1"/>
</dbReference>
<comment type="similarity">
    <text evidence="1 4">Belongs to the alpha-carbonic anhydrase family.</text>
</comment>
<dbReference type="EC" id="4.2.1.1" evidence="4"/>
<dbReference type="AlphaFoldDB" id="A0A0D6MBJ6"/>
<dbReference type="Proteomes" id="UP000054495">
    <property type="component" value="Unassembled WGS sequence"/>
</dbReference>
<keyword evidence="2 4" id="KW-0479">Metal-binding</keyword>
<dbReference type="InterPro" id="IPR036398">
    <property type="entry name" value="CA_dom_sf"/>
</dbReference>
<proteinExistence type="inferred from homology"/>
<evidence type="ECO:0000256" key="1">
    <source>
        <dbReference type="ARBA" id="ARBA00010718"/>
    </source>
</evidence>
<dbReference type="InterPro" id="IPR018338">
    <property type="entry name" value="Carbonic_anhydrase_a-class_CS"/>
</dbReference>
<dbReference type="SMART" id="SM01057">
    <property type="entry name" value="Carb_anhydrase"/>
    <property type="match status" value="1"/>
</dbReference>
<reference evidence="6 7" key="1">
    <citation type="submission" date="2013-05" db="EMBL/GenBank/DDBJ databases">
        <title>Draft genome of the parasitic nematode Anyclostoma ceylanicum.</title>
        <authorList>
            <person name="Mitreva M."/>
        </authorList>
    </citation>
    <scope>NUCLEOTIDE SEQUENCE [LARGE SCALE GENOMIC DNA]</scope>
</reference>
<evidence type="ECO:0000313" key="6">
    <source>
        <dbReference type="EMBL" id="EPB80411.1"/>
    </source>
</evidence>
<dbReference type="GO" id="GO:0008270">
    <property type="term" value="F:zinc ion binding"/>
    <property type="evidence" value="ECO:0007669"/>
    <property type="project" value="UniProtKB-UniRule"/>
</dbReference>
<evidence type="ECO:0000256" key="4">
    <source>
        <dbReference type="RuleBase" id="RU367011"/>
    </source>
</evidence>
<organism evidence="6 7">
    <name type="scientific">Ancylostoma ceylanicum</name>
    <dbReference type="NCBI Taxonomy" id="53326"/>
    <lineage>
        <taxon>Eukaryota</taxon>
        <taxon>Metazoa</taxon>
        <taxon>Ecdysozoa</taxon>
        <taxon>Nematoda</taxon>
        <taxon>Chromadorea</taxon>
        <taxon>Rhabditida</taxon>
        <taxon>Rhabditina</taxon>
        <taxon>Rhabditomorpha</taxon>
        <taxon>Strongyloidea</taxon>
        <taxon>Ancylostomatidae</taxon>
        <taxon>Ancylostomatinae</taxon>
        <taxon>Ancylostoma</taxon>
    </lineage>
</organism>